<sequence>MAHLVLTVVGDDRAGLVQKLADVVAAHDGNWERSELAELAGAFAGIVLVEVPEDRREALVAGLQALDGLLHITPYAGAAPVAPAAGEQVTFTVLGNDRPGIVRDITQVLVGGGLTIDRFTSRTVAAPMSGGELFEATVSARARAGDAVTDAVAELEQLAGEIQVDLTLGGTMGADRLEG</sequence>
<dbReference type="InterPro" id="IPR016867">
    <property type="entry name" value="GcvR"/>
</dbReference>
<dbReference type="SUPFAM" id="SSF55021">
    <property type="entry name" value="ACT-like"/>
    <property type="match status" value="2"/>
</dbReference>
<feature type="domain" description="ACT" evidence="1">
    <location>
        <begin position="90"/>
        <end position="169"/>
    </location>
</feature>
<dbReference type="Gene3D" id="3.30.70.260">
    <property type="match status" value="2"/>
</dbReference>
<dbReference type="GO" id="GO:0006355">
    <property type="term" value="P:regulation of DNA-templated transcription"/>
    <property type="evidence" value="ECO:0007669"/>
    <property type="project" value="InterPro"/>
</dbReference>
<dbReference type="PANTHER" id="PTHR34875:SF6">
    <property type="entry name" value="UPF0237 PROTEIN MJ1558"/>
    <property type="match status" value="1"/>
</dbReference>
<dbReference type="Proteomes" id="UP000293995">
    <property type="component" value="Chromosome"/>
</dbReference>
<dbReference type="InterPro" id="IPR045865">
    <property type="entry name" value="ACT-like_dom_sf"/>
</dbReference>
<reference evidence="2 3" key="1">
    <citation type="submission" date="2019-01" db="EMBL/GenBank/DDBJ databases">
        <title>Genome sequencing of strain DFW100M-13.</title>
        <authorList>
            <person name="Heo J."/>
            <person name="Kim S.-J."/>
            <person name="Kim J.-S."/>
            <person name="Hong S.-B."/>
            <person name="Kwon S.-W."/>
        </authorList>
    </citation>
    <scope>NUCLEOTIDE SEQUENCE [LARGE SCALE GENOMIC DNA]</scope>
    <source>
        <strain evidence="2 3">DFW100M-13</strain>
    </source>
</reference>
<dbReference type="InterPro" id="IPR050990">
    <property type="entry name" value="UPF0237/GcvR_regulator"/>
</dbReference>
<dbReference type="RefSeq" id="WP_129392418.1">
    <property type="nucleotide sequence ID" value="NZ_CP035494.1"/>
</dbReference>
<dbReference type="PANTHER" id="PTHR34875">
    <property type="entry name" value="UPF0237 PROTEIN MJ1558"/>
    <property type="match status" value="1"/>
</dbReference>
<name>A0A4P6EI98_9MICO</name>
<dbReference type="EMBL" id="CP035494">
    <property type="protein sequence ID" value="QAY61283.1"/>
    <property type="molecule type" value="Genomic_DNA"/>
</dbReference>
<dbReference type="PIRSF" id="PIRSF028103">
    <property type="entry name" value="GcvR"/>
    <property type="match status" value="1"/>
</dbReference>
<dbReference type="InterPro" id="IPR002912">
    <property type="entry name" value="ACT_dom"/>
</dbReference>
<evidence type="ECO:0000313" key="3">
    <source>
        <dbReference type="Proteomes" id="UP000293995"/>
    </source>
</evidence>
<protein>
    <submittedName>
        <fullName evidence="2">Amino acid-binding ACT protein</fullName>
    </submittedName>
</protein>
<evidence type="ECO:0000259" key="1">
    <source>
        <dbReference type="PROSITE" id="PS51671"/>
    </source>
</evidence>
<gene>
    <name evidence="2" type="ORF">ET475_15705</name>
</gene>
<keyword evidence="3" id="KW-1185">Reference proteome</keyword>
<proteinExistence type="predicted"/>
<dbReference type="AlphaFoldDB" id="A0A4P6EI98"/>
<dbReference type="Pfam" id="PF13740">
    <property type="entry name" value="ACT_6"/>
    <property type="match status" value="1"/>
</dbReference>
<dbReference type="OrthoDB" id="12860at2"/>
<dbReference type="PROSITE" id="PS51671">
    <property type="entry name" value="ACT"/>
    <property type="match status" value="1"/>
</dbReference>
<dbReference type="KEGG" id="mprt:ET475_15705"/>
<organism evidence="2 3">
    <name type="scientific">Microbacterium protaetiae</name>
    <dbReference type="NCBI Taxonomy" id="2509458"/>
    <lineage>
        <taxon>Bacteria</taxon>
        <taxon>Bacillati</taxon>
        <taxon>Actinomycetota</taxon>
        <taxon>Actinomycetes</taxon>
        <taxon>Micrococcales</taxon>
        <taxon>Microbacteriaceae</taxon>
        <taxon>Microbacterium</taxon>
    </lineage>
</organism>
<accession>A0A4P6EI98</accession>
<evidence type="ECO:0000313" key="2">
    <source>
        <dbReference type="EMBL" id="QAY61283.1"/>
    </source>
</evidence>